<keyword evidence="3" id="KW-0804">Transcription</keyword>
<comment type="caution">
    <text evidence="5">The sequence shown here is derived from an EMBL/GenBank/DDBJ whole genome shotgun (WGS) entry which is preliminary data.</text>
</comment>
<dbReference type="InterPro" id="IPR036388">
    <property type="entry name" value="WH-like_DNA-bd_sf"/>
</dbReference>
<dbReference type="CDD" id="cd00090">
    <property type="entry name" value="HTH_ARSR"/>
    <property type="match status" value="1"/>
</dbReference>
<evidence type="ECO:0000256" key="1">
    <source>
        <dbReference type="ARBA" id="ARBA00023015"/>
    </source>
</evidence>
<feature type="domain" description="HTH arsR-type" evidence="4">
    <location>
        <begin position="1"/>
        <end position="91"/>
    </location>
</feature>
<keyword evidence="1" id="KW-0805">Transcription regulation</keyword>
<dbReference type="SMART" id="SM00418">
    <property type="entry name" value="HTH_ARSR"/>
    <property type="match status" value="1"/>
</dbReference>
<accession>A0A1G2GTN5</accession>
<dbReference type="EMBL" id="MHNW01000023">
    <property type="protein sequence ID" value="OGZ53321.1"/>
    <property type="molecule type" value="Genomic_DNA"/>
</dbReference>
<dbReference type="InterPro" id="IPR001845">
    <property type="entry name" value="HTH_ArsR_DNA-bd_dom"/>
</dbReference>
<dbReference type="Pfam" id="PF01022">
    <property type="entry name" value="HTH_5"/>
    <property type="match status" value="1"/>
</dbReference>
<dbReference type="PANTHER" id="PTHR43132">
    <property type="entry name" value="ARSENICAL RESISTANCE OPERON REPRESSOR ARSR-RELATED"/>
    <property type="match status" value="1"/>
</dbReference>
<name>A0A1G2GTN5_9BACT</name>
<evidence type="ECO:0000256" key="3">
    <source>
        <dbReference type="ARBA" id="ARBA00023163"/>
    </source>
</evidence>
<evidence type="ECO:0000313" key="6">
    <source>
        <dbReference type="Proteomes" id="UP000179106"/>
    </source>
</evidence>
<dbReference type="GO" id="GO:0003677">
    <property type="term" value="F:DNA binding"/>
    <property type="evidence" value="ECO:0007669"/>
    <property type="project" value="UniProtKB-KW"/>
</dbReference>
<keyword evidence="2" id="KW-0238">DNA-binding</keyword>
<dbReference type="PROSITE" id="PS50987">
    <property type="entry name" value="HTH_ARSR_2"/>
    <property type="match status" value="1"/>
</dbReference>
<dbReference type="InterPro" id="IPR036390">
    <property type="entry name" value="WH_DNA-bd_sf"/>
</dbReference>
<dbReference type="Gene3D" id="1.10.10.10">
    <property type="entry name" value="Winged helix-like DNA-binding domain superfamily/Winged helix DNA-binding domain"/>
    <property type="match status" value="1"/>
</dbReference>
<dbReference type="GO" id="GO:0003700">
    <property type="term" value="F:DNA-binding transcription factor activity"/>
    <property type="evidence" value="ECO:0007669"/>
    <property type="project" value="InterPro"/>
</dbReference>
<dbReference type="SUPFAM" id="SSF46785">
    <property type="entry name" value="Winged helix' DNA-binding domain"/>
    <property type="match status" value="1"/>
</dbReference>
<evidence type="ECO:0000256" key="2">
    <source>
        <dbReference type="ARBA" id="ARBA00023125"/>
    </source>
</evidence>
<dbReference type="PANTHER" id="PTHR43132:SF2">
    <property type="entry name" value="ARSENICAL RESISTANCE OPERON REPRESSOR ARSR-RELATED"/>
    <property type="match status" value="1"/>
</dbReference>
<dbReference type="PRINTS" id="PR00778">
    <property type="entry name" value="HTHARSR"/>
</dbReference>
<organism evidence="5 6">
    <name type="scientific">Candidatus Ryanbacteria bacterium RIFCSPLOWO2_01_FULL_48_26</name>
    <dbReference type="NCBI Taxonomy" id="1802126"/>
    <lineage>
        <taxon>Bacteria</taxon>
        <taxon>Candidatus Ryaniibacteriota</taxon>
    </lineage>
</organism>
<dbReference type="InterPro" id="IPR011991">
    <property type="entry name" value="ArsR-like_HTH"/>
</dbReference>
<evidence type="ECO:0000313" key="5">
    <source>
        <dbReference type="EMBL" id="OGZ53321.1"/>
    </source>
</evidence>
<dbReference type="NCBIfam" id="NF033788">
    <property type="entry name" value="HTH_metalloreg"/>
    <property type="match status" value="1"/>
</dbReference>
<dbReference type="Proteomes" id="UP000179106">
    <property type="component" value="Unassembled WGS sequence"/>
</dbReference>
<dbReference type="AlphaFoldDB" id="A0A1G2GTN5"/>
<evidence type="ECO:0000259" key="4">
    <source>
        <dbReference type="PROSITE" id="PS50987"/>
    </source>
</evidence>
<reference evidence="5 6" key="1">
    <citation type="journal article" date="2016" name="Nat. Commun.">
        <title>Thousands of microbial genomes shed light on interconnected biogeochemical processes in an aquifer system.</title>
        <authorList>
            <person name="Anantharaman K."/>
            <person name="Brown C.T."/>
            <person name="Hug L.A."/>
            <person name="Sharon I."/>
            <person name="Castelle C.J."/>
            <person name="Probst A.J."/>
            <person name="Thomas B.C."/>
            <person name="Singh A."/>
            <person name="Wilkins M.J."/>
            <person name="Karaoz U."/>
            <person name="Brodie E.L."/>
            <person name="Williams K.H."/>
            <person name="Hubbard S.S."/>
            <person name="Banfield J.F."/>
        </authorList>
    </citation>
    <scope>NUCLEOTIDE SEQUENCE [LARGE SCALE GENOMIC DNA]</scope>
</reference>
<protein>
    <recommendedName>
        <fullName evidence="4">HTH arsR-type domain-containing protein</fullName>
    </recommendedName>
</protein>
<gene>
    <name evidence="5" type="ORF">A3B25_03740</name>
</gene>
<dbReference type="STRING" id="1802126.A3B25_03740"/>
<proteinExistence type="predicted"/>
<sequence>MKQLEKIFKGLANKRRLRIIKLLAKRKELPVADISREINLSFTSTSKHLAILRQLDILDRRQESLMVYYRLAVPLPPVLKLLLFTLSNSRE</sequence>
<dbReference type="InterPro" id="IPR051011">
    <property type="entry name" value="Metal_resp_trans_reg"/>
</dbReference>